<evidence type="ECO:0000256" key="1">
    <source>
        <dbReference type="SAM" id="MobiDB-lite"/>
    </source>
</evidence>
<reference evidence="2 3" key="1">
    <citation type="submission" date="2013-07" db="EMBL/GenBank/DDBJ databases">
        <title>Thioclava pacifica DSM 10166 Genome Sequencing.</title>
        <authorList>
            <person name="Lai Q."/>
            <person name="Shao Z."/>
        </authorList>
    </citation>
    <scope>NUCLEOTIDE SEQUENCE [LARGE SCALE GENOMIC DNA]</scope>
    <source>
        <strain evidence="2 3">DSM 10166</strain>
    </source>
</reference>
<gene>
    <name evidence="2" type="ORF">TP2_17180</name>
</gene>
<proteinExistence type="predicted"/>
<name>A0A074JGZ0_9RHOB</name>
<dbReference type="STRING" id="1353537.TP2_17180"/>
<protein>
    <recommendedName>
        <fullName evidence="4">Transposase</fullName>
    </recommendedName>
</protein>
<dbReference type="Proteomes" id="UP000027432">
    <property type="component" value="Unassembled WGS sequence"/>
</dbReference>
<comment type="caution">
    <text evidence="2">The sequence shown here is derived from an EMBL/GenBank/DDBJ whole genome shotgun (WGS) entry which is preliminary data.</text>
</comment>
<keyword evidence="3" id="KW-1185">Reference proteome</keyword>
<accession>A0A074JGZ0</accession>
<evidence type="ECO:0000313" key="3">
    <source>
        <dbReference type="Proteomes" id="UP000027432"/>
    </source>
</evidence>
<organism evidence="2 3">
    <name type="scientific">Thioclava pacifica DSM 10166</name>
    <dbReference type="NCBI Taxonomy" id="1353537"/>
    <lineage>
        <taxon>Bacteria</taxon>
        <taxon>Pseudomonadati</taxon>
        <taxon>Pseudomonadota</taxon>
        <taxon>Alphaproteobacteria</taxon>
        <taxon>Rhodobacterales</taxon>
        <taxon>Paracoccaceae</taxon>
        <taxon>Thioclava</taxon>
    </lineage>
</organism>
<dbReference type="RefSeq" id="WP_157617046.1">
    <property type="nucleotide sequence ID" value="NZ_AUND01000007.1"/>
</dbReference>
<sequence length="51" mass="5461">MSKRRNYDASFEALAALEAVKGERTGSETARRRRPALADGLPSTITSGPTP</sequence>
<feature type="compositionally biased region" description="Basic and acidic residues" evidence="1">
    <location>
        <begin position="21"/>
        <end position="30"/>
    </location>
</feature>
<evidence type="ECO:0000313" key="2">
    <source>
        <dbReference type="EMBL" id="KEO54848.1"/>
    </source>
</evidence>
<evidence type="ECO:0008006" key="4">
    <source>
        <dbReference type="Google" id="ProtNLM"/>
    </source>
</evidence>
<dbReference type="AlphaFoldDB" id="A0A074JGZ0"/>
<feature type="region of interest" description="Disordered" evidence="1">
    <location>
        <begin position="21"/>
        <end position="51"/>
    </location>
</feature>
<dbReference type="OrthoDB" id="9803878at2"/>
<dbReference type="EMBL" id="AUND01000007">
    <property type="protein sequence ID" value="KEO54848.1"/>
    <property type="molecule type" value="Genomic_DNA"/>
</dbReference>